<dbReference type="PIRSF" id="PIRSF006232">
    <property type="entry name" value="Pirin"/>
    <property type="match status" value="1"/>
</dbReference>
<evidence type="ECO:0000313" key="7">
    <source>
        <dbReference type="Proteomes" id="UP000242815"/>
    </source>
</evidence>
<protein>
    <recommendedName>
        <fullName evidence="8">Pirin family protein</fullName>
    </recommendedName>
</protein>
<reference evidence="6 7" key="1">
    <citation type="submission" date="2016-10" db="EMBL/GenBank/DDBJ databases">
        <authorList>
            <person name="de Groot N.N."/>
        </authorList>
    </citation>
    <scope>NUCLEOTIDE SEQUENCE [LARGE SCALE GENOMIC DNA]</scope>
    <source>
        <strain evidence="6 7">JCM 18415</strain>
    </source>
</reference>
<feature type="domain" description="Quercetin 2,3-dioxygenase C-terminal cupin" evidence="5">
    <location>
        <begin position="154"/>
        <end position="232"/>
    </location>
</feature>
<keyword evidence="2" id="KW-0408">Iron</keyword>
<dbReference type="InterPro" id="IPR014710">
    <property type="entry name" value="RmlC-like_jellyroll"/>
</dbReference>
<dbReference type="SUPFAM" id="SSF51182">
    <property type="entry name" value="RmlC-like cupins"/>
    <property type="match status" value="1"/>
</dbReference>
<evidence type="ECO:0000259" key="4">
    <source>
        <dbReference type="Pfam" id="PF02678"/>
    </source>
</evidence>
<dbReference type="Pfam" id="PF17954">
    <property type="entry name" value="Pirin_C_2"/>
    <property type="match status" value="1"/>
</dbReference>
<dbReference type="PANTHER" id="PTHR43212:SF3">
    <property type="entry name" value="QUERCETIN 2,3-DIOXYGENASE"/>
    <property type="match status" value="1"/>
</dbReference>
<evidence type="ECO:0000256" key="3">
    <source>
        <dbReference type="RuleBase" id="RU003457"/>
    </source>
</evidence>
<dbReference type="InterPro" id="IPR003829">
    <property type="entry name" value="Pirin_N_dom"/>
</dbReference>
<dbReference type="AlphaFoldDB" id="A0A1I6BK04"/>
<dbReference type="EMBL" id="FOYD01000004">
    <property type="protein sequence ID" value="SFQ81269.1"/>
    <property type="molecule type" value="Genomic_DNA"/>
</dbReference>
<evidence type="ECO:0008006" key="8">
    <source>
        <dbReference type="Google" id="ProtNLM"/>
    </source>
</evidence>
<dbReference type="STRING" id="1002526.SAMN05216578_104201"/>
<feature type="binding site" evidence="2">
    <location>
        <position position="103"/>
    </location>
    <ligand>
        <name>Fe cation</name>
        <dbReference type="ChEBI" id="CHEBI:24875"/>
    </ligand>
</feature>
<dbReference type="Proteomes" id="UP000242815">
    <property type="component" value="Unassembled WGS sequence"/>
</dbReference>
<keyword evidence="2" id="KW-0479">Metal-binding</keyword>
<dbReference type="Pfam" id="PF02678">
    <property type="entry name" value="Pirin"/>
    <property type="match status" value="1"/>
</dbReference>
<sequence>MIDLRPHARLGGARHGWLDTRHHFSFAQYHDPTRMHWGRLRVWNDDIIAPQSGFPPHPHQDMEIITYVRSGAITHQDSLGNHGRTLAGDVQVMSAGTGILHSEYNLEDEPTRIFQIWIMPDQRGLPPSWGTRAFPREDRAGAFITLASGLENDPAEVLPIRADARLAAATLMQGQIADYHLAPGRKAYMVPATGAIEVNGVLAEAGDGLAIRDETLLQVRAHRDAEVILVDVA</sequence>
<dbReference type="RefSeq" id="WP_090538612.1">
    <property type="nucleotide sequence ID" value="NZ_FOYD01000004.1"/>
</dbReference>
<gene>
    <name evidence="6" type="ORF">SAMN05216578_104201</name>
</gene>
<name>A0A1I6BK04_9GAMM</name>
<comment type="cofactor">
    <cofactor evidence="2">
        <name>Fe cation</name>
        <dbReference type="ChEBI" id="CHEBI:24875"/>
    </cofactor>
    <text evidence="2">Binds 1 Fe cation per subunit.</text>
</comment>
<dbReference type="GO" id="GO:0046872">
    <property type="term" value="F:metal ion binding"/>
    <property type="evidence" value="ECO:0007669"/>
    <property type="project" value="UniProtKB-KW"/>
</dbReference>
<evidence type="ECO:0000313" key="6">
    <source>
        <dbReference type="EMBL" id="SFQ81269.1"/>
    </source>
</evidence>
<dbReference type="InterPro" id="IPR012093">
    <property type="entry name" value="Pirin"/>
</dbReference>
<evidence type="ECO:0000256" key="2">
    <source>
        <dbReference type="PIRSR" id="PIRSR006232-1"/>
    </source>
</evidence>
<proteinExistence type="inferred from homology"/>
<accession>A0A1I6BK04</accession>
<feature type="binding site" evidence="2">
    <location>
        <position position="57"/>
    </location>
    <ligand>
        <name>Fe cation</name>
        <dbReference type="ChEBI" id="CHEBI:24875"/>
    </ligand>
</feature>
<dbReference type="OrthoDB" id="9780903at2"/>
<organism evidence="6 7">
    <name type="scientific">Halopseudomonas formosensis</name>
    <dbReference type="NCBI Taxonomy" id="1002526"/>
    <lineage>
        <taxon>Bacteria</taxon>
        <taxon>Pseudomonadati</taxon>
        <taxon>Pseudomonadota</taxon>
        <taxon>Gammaproteobacteria</taxon>
        <taxon>Pseudomonadales</taxon>
        <taxon>Pseudomonadaceae</taxon>
        <taxon>Halopseudomonas</taxon>
    </lineage>
</organism>
<feature type="domain" description="Pirin N-terminal" evidence="4">
    <location>
        <begin position="12"/>
        <end position="118"/>
    </location>
</feature>
<evidence type="ECO:0000256" key="1">
    <source>
        <dbReference type="ARBA" id="ARBA00008416"/>
    </source>
</evidence>
<dbReference type="PANTHER" id="PTHR43212">
    <property type="entry name" value="QUERCETIN 2,3-DIOXYGENASE"/>
    <property type="match status" value="1"/>
</dbReference>
<dbReference type="CDD" id="cd02910">
    <property type="entry name" value="cupin_Yhhw_N"/>
    <property type="match status" value="1"/>
</dbReference>
<feature type="binding site" evidence="2">
    <location>
        <position position="101"/>
    </location>
    <ligand>
        <name>Fe cation</name>
        <dbReference type="ChEBI" id="CHEBI:24875"/>
    </ligand>
</feature>
<comment type="similarity">
    <text evidence="1 3">Belongs to the pirin family.</text>
</comment>
<evidence type="ECO:0000259" key="5">
    <source>
        <dbReference type="Pfam" id="PF17954"/>
    </source>
</evidence>
<feature type="binding site" evidence="2">
    <location>
        <position position="59"/>
    </location>
    <ligand>
        <name>Fe cation</name>
        <dbReference type="ChEBI" id="CHEBI:24875"/>
    </ligand>
</feature>
<dbReference type="Gene3D" id="2.60.120.10">
    <property type="entry name" value="Jelly Rolls"/>
    <property type="match status" value="2"/>
</dbReference>
<dbReference type="InterPro" id="IPR041602">
    <property type="entry name" value="Quercetinase_C"/>
</dbReference>
<dbReference type="InterPro" id="IPR011051">
    <property type="entry name" value="RmlC_Cupin_sf"/>
</dbReference>